<evidence type="ECO:0000313" key="3">
    <source>
        <dbReference type="Proteomes" id="UP000800041"/>
    </source>
</evidence>
<dbReference type="EMBL" id="ML977153">
    <property type="protein sequence ID" value="KAF1987224.1"/>
    <property type="molecule type" value="Genomic_DNA"/>
</dbReference>
<dbReference type="AlphaFoldDB" id="A0A6G1H2D2"/>
<dbReference type="Proteomes" id="UP000800041">
    <property type="component" value="Unassembled WGS sequence"/>
</dbReference>
<keyword evidence="1" id="KW-0472">Membrane</keyword>
<keyword evidence="1" id="KW-1133">Transmembrane helix</keyword>
<proteinExistence type="predicted"/>
<protein>
    <submittedName>
        <fullName evidence="2">Uncharacterized protein</fullName>
    </submittedName>
</protein>
<name>A0A6G1H2D2_9PEZI</name>
<keyword evidence="1" id="KW-0812">Transmembrane</keyword>
<gene>
    <name evidence="2" type="ORF">K402DRAFT_392925</name>
</gene>
<keyword evidence="3" id="KW-1185">Reference proteome</keyword>
<evidence type="ECO:0000256" key="1">
    <source>
        <dbReference type="SAM" id="Phobius"/>
    </source>
</evidence>
<organism evidence="2 3">
    <name type="scientific">Aulographum hederae CBS 113979</name>
    <dbReference type="NCBI Taxonomy" id="1176131"/>
    <lineage>
        <taxon>Eukaryota</taxon>
        <taxon>Fungi</taxon>
        <taxon>Dikarya</taxon>
        <taxon>Ascomycota</taxon>
        <taxon>Pezizomycotina</taxon>
        <taxon>Dothideomycetes</taxon>
        <taxon>Pleosporomycetidae</taxon>
        <taxon>Aulographales</taxon>
        <taxon>Aulographaceae</taxon>
    </lineage>
</organism>
<feature type="non-terminal residue" evidence="2">
    <location>
        <position position="114"/>
    </location>
</feature>
<reference evidence="2" key="1">
    <citation type="journal article" date="2020" name="Stud. Mycol.">
        <title>101 Dothideomycetes genomes: a test case for predicting lifestyles and emergence of pathogens.</title>
        <authorList>
            <person name="Haridas S."/>
            <person name="Albert R."/>
            <person name="Binder M."/>
            <person name="Bloem J."/>
            <person name="Labutti K."/>
            <person name="Salamov A."/>
            <person name="Andreopoulos B."/>
            <person name="Baker S."/>
            <person name="Barry K."/>
            <person name="Bills G."/>
            <person name="Bluhm B."/>
            <person name="Cannon C."/>
            <person name="Castanera R."/>
            <person name="Culley D."/>
            <person name="Daum C."/>
            <person name="Ezra D."/>
            <person name="Gonzalez J."/>
            <person name="Henrissat B."/>
            <person name="Kuo A."/>
            <person name="Liang C."/>
            <person name="Lipzen A."/>
            <person name="Lutzoni F."/>
            <person name="Magnuson J."/>
            <person name="Mondo S."/>
            <person name="Nolan M."/>
            <person name="Ohm R."/>
            <person name="Pangilinan J."/>
            <person name="Park H.-J."/>
            <person name="Ramirez L."/>
            <person name="Alfaro M."/>
            <person name="Sun H."/>
            <person name="Tritt A."/>
            <person name="Yoshinaga Y."/>
            <person name="Zwiers L.-H."/>
            <person name="Turgeon B."/>
            <person name="Goodwin S."/>
            <person name="Spatafora J."/>
            <person name="Crous P."/>
            <person name="Grigoriev I."/>
        </authorList>
    </citation>
    <scope>NUCLEOTIDE SEQUENCE</scope>
    <source>
        <strain evidence="2">CBS 113979</strain>
    </source>
</reference>
<accession>A0A6G1H2D2</accession>
<feature type="transmembrane region" description="Helical" evidence="1">
    <location>
        <begin position="48"/>
        <end position="70"/>
    </location>
</feature>
<sequence length="114" mass="12043">MGDPRPSNFRRMSAICTLSGLMAELSSPSLHAHLVSRIKAFGSSAVVSAAAFPSPVIFGFFHAIGIDFLVRGARRAWPAVSRTTTKLRGPGSLHGGVPLCAIPSEARRSLLIDS</sequence>
<evidence type="ECO:0000313" key="2">
    <source>
        <dbReference type="EMBL" id="KAF1987224.1"/>
    </source>
</evidence>